<comment type="caution">
    <text evidence="3">The sequence shown here is derived from an EMBL/GenBank/DDBJ whole genome shotgun (WGS) entry which is preliminary data.</text>
</comment>
<name>A0A9P8AR73_9AGAR</name>
<dbReference type="OrthoDB" id="2984656at2759"/>
<feature type="chain" id="PRO_5040276097" description="Extracellular membrane protein CFEM domain-containing protein" evidence="2">
    <location>
        <begin position="26"/>
        <end position="243"/>
    </location>
</feature>
<evidence type="ECO:0008006" key="5">
    <source>
        <dbReference type="Google" id="ProtNLM"/>
    </source>
</evidence>
<reference evidence="3" key="1">
    <citation type="submission" date="2020-11" db="EMBL/GenBank/DDBJ databases">
        <title>Adaptations for nitrogen fixation in a non-lichenized fungal sporocarp promotes dispersal by wood-feeding termites.</title>
        <authorList>
            <consortium name="DOE Joint Genome Institute"/>
            <person name="Koch R.A."/>
            <person name="Yoon G."/>
            <person name="Arayal U."/>
            <person name="Lail K."/>
            <person name="Amirebrahimi M."/>
            <person name="Labutti K."/>
            <person name="Lipzen A."/>
            <person name="Riley R."/>
            <person name="Barry K."/>
            <person name="Henrissat B."/>
            <person name="Grigoriev I.V."/>
            <person name="Herr J.R."/>
            <person name="Aime M.C."/>
        </authorList>
    </citation>
    <scope>NUCLEOTIDE SEQUENCE</scope>
    <source>
        <strain evidence="3">MCA 3950</strain>
    </source>
</reference>
<evidence type="ECO:0000256" key="1">
    <source>
        <dbReference type="SAM" id="MobiDB-lite"/>
    </source>
</evidence>
<accession>A0A9P8AR73</accession>
<sequence length="243" mass="25751">MRASILTGVIMPVYALAYAVEYVTAMPPVPRQNLGDFASAQQYLTACADSCTHDIQSRYQRARLDVNPDDQYCNNFGNTPGDGACYCGNYLDDSRSILSLSSCIANTCTQISEDVVDVTGEFIPVMTAQLNLLCPNSVNQFSHTFDVQPPSTNSFSVTTTTMSSTSKSTSRLSSSSAMPSLSSSSTASSTFKSTSTFTSASSTATGTPTSSSDSAPKVLVLMDSVYLTTTLCGVIMAVTAYML</sequence>
<keyword evidence="2" id="KW-0732">Signal</keyword>
<gene>
    <name evidence="3" type="ORF">BT62DRAFT_226414</name>
</gene>
<dbReference type="Proteomes" id="UP000812287">
    <property type="component" value="Unassembled WGS sequence"/>
</dbReference>
<evidence type="ECO:0000313" key="3">
    <source>
        <dbReference type="EMBL" id="KAG7444770.1"/>
    </source>
</evidence>
<dbReference type="EMBL" id="MU250539">
    <property type="protein sequence ID" value="KAG7444770.1"/>
    <property type="molecule type" value="Genomic_DNA"/>
</dbReference>
<feature type="signal peptide" evidence="2">
    <location>
        <begin position="1"/>
        <end position="25"/>
    </location>
</feature>
<evidence type="ECO:0000313" key="4">
    <source>
        <dbReference type="Proteomes" id="UP000812287"/>
    </source>
</evidence>
<proteinExistence type="predicted"/>
<keyword evidence="4" id="KW-1185">Reference proteome</keyword>
<dbReference type="RefSeq" id="XP_043038270.1">
    <property type="nucleotide sequence ID" value="XM_043180129.1"/>
</dbReference>
<evidence type="ECO:0000256" key="2">
    <source>
        <dbReference type="SAM" id="SignalP"/>
    </source>
</evidence>
<dbReference type="AlphaFoldDB" id="A0A9P8AR73"/>
<organism evidence="3 4">
    <name type="scientific">Guyanagaster necrorhizus</name>
    <dbReference type="NCBI Taxonomy" id="856835"/>
    <lineage>
        <taxon>Eukaryota</taxon>
        <taxon>Fungi</taxon>
        <taxon>Dikarya</taxon>
        <taxon>Basidiomycota</taxon>
        <taxon>Agaricomycotina</taxon>
        <taxon>Agaricomycetes</taxon>
        <taxon>Agaricomycetidae</taxon>
        <taxon>Agaricales</taxon>
        <taxon>Marasmiineae</taxon>
        <taxon>Physalacriaceae</taxon>
        <taxon>Guyanagaster</taxon>
    </lineage>
</organism>
<dbReference type="GeneID" id="66102425"/>
<feature type="region of interest" description="Disordered" evidence="1">
    <location>
        <begin position="156"/>
        <end position="190"/>
    </location>
</feature>
<protein>
    <recommendedName>
        <fullName evidence="5">Extracellular membrane protein CFEM domain-containing protein</fullName>
    </recommendedName>
</protein>